<reference evidence="2" key="1">
    <citation type="journal article" date="2020" name="Nature">
        <title>Giant virus diversity and host interactions through global metagenomics.</title>
        <authorList>
            <person name="Schulz F."/>
            <person name="Roux S."/>
            <person name="Paez-Espino D."/>
            <person name="Jungbluth S."/>
            <person name="Walsh D.A."/>
            <person name="Denef V.J."/>
            <person name="McMahon K.D."/>
            <person name="Konstantinidis K.T."/>
            <person name="Eloe-Fadrosh E.A."/>
            <person name="Kyrpides N.C."/>
            <person name="Woyke T."/>
        </authorList>
    </citation>
    <scope>NUCLEOTIDE SEQUENCE</scope>
    <source>
        <strain evidence="2">GVMAG-S-1035124-57</strain>
    </source>
</reference>
<proteinExistence type="predicted"/>
<name>A0A6C0M2S7_9ZZZZ</name>
<evidence type="ECO:0000256" key="1">
    <source>
        <dbReference type="SAM" id="Phobius"/>
    </source>
</evidence>
<accession>A0A6C0M2S7</accession>
<evidence type="ECO:0000313" key="2">
    <source>
        <dbReference type="EMBL" id="QHU36124.1"/>
    </source>
</evidence>
<dbReference type="AlphaFoldDB" id="A0A6C0M2S7"/>
<dbReference type="EMBL" id="MN740632">
    <property type="protein sequence ID" value="QHU36124.1"/>
    <property type="molecule type" value="Genomic_DNA"/>
</dbReference>
<sequence length="384" mass="41275">MDYSCAQAGNCGIRTPFTQWRDIGYENGNGGTLRDESKNPNGVYKCSSWFIGELQGSVARAATAQQERSAIAALVGAGWNTAQYGLIAGGLTSITCDPATWAWTPRSGRSNVCWTFTCAYSTYLYRVLGVRPAAGGSELSLKNRAEIPLEWTCKPEQYGSGDGCQCNCGTFDPDCNAFEAVAINCPNYDDICIPGPMNEPICALRHEVLSDRKLIQVQAGVAVHHPQFYFSNDTDVDGAPWGKYALGAVPATWTCNPLFYGSKDGCDCECGAWDPDCDTTPFSQKVFNCDTTNNEVRCVMSRTTPAAPVCLYDRMATTAAVDAGYSSPDSAALPTTTVVAVSVGSTLGVVVIAAGITAFILKRRHPSHRGQNVQLVELMQFHSP</sequence>
<feature type="transmembrane region" description="Helical" evidence="1">
    <location>
        <begin position="338"/>
        <end position="361"/>
    </location>
</feature>
<keyword evidence="1" id="KW-1133">Transmembrane helix</keyword>
<dbReference type="CDD" id="cd12087">
    <property type="entry name" value="TM_EGFR-like"/>
    <property type="match status" value="1"/>
</dbReference>
<organism evidence="2">
    <name type="scientific">viral metagenome</name>
    <dbReference type="NCBI Taxonomy" id="1070528"/>
    <lineage>
        <taxon>unclassified sequences</taxon>
        <taxon>metagenomes</taxon>
        <taxon>organismal metagenomes</taxon>
    </lineage>
</organism>
<keyword evidence="1" id="KW-0472">Membrane</keyword>
<protein>
    <submittedName>
        <fullName evidence="2">Uncharacterized protein</fullName>
    </submittedName>
</protein>
<keyword evidence="1" id="KW-0812">Transmembrane</keyword>